<evidence type="ECO:0000256" key="10">
    <source>
        <dbReference type="PIRSR" id="PIRSR000105-1"/>
    </source>
</evidence>
<dbReference type="InterPro" id="IPR052242">
    <property type="entry name" value="Mito_3-hydroxyacyl-CoA_DH"/>
</dbReference>
<dbReference type="GO" id="GO:0003857">
    <property type="term" value="F:(3S)-3-hydroxyacyl-CoA dehydrogenase (NAD+) activity"/>
    <property type="evidence" value="ECO:0007669"/>
    <property type="project" value="UniProtKB-EC"/>
</dbReference>
<dbReference type="AlphaFoldDB" id="A0A836I8Z4"/>
<dbReference type="InterPro" id="IPR036291">
    <property type="entry name" value="NAD(P)-bd_dom_sf"/>
</dbReference>
<evidence type="ECO:0000313" key="14">
    <source>
        <dbReference type="EMBL" id="KAG5489988.1"/>
    </source>
</evidence>
<keyword evidence="8" id="KW-0496">Mitochondrion</keyword>
<sequence length="305" mass="33212">MFRCTSSALFKSLAVWGGGTMGGGIAQVTAQANVPVTVVDVSQPRLDVSRKAIEASLLRIAKKKCDGDHGQIKTFVDTALSQITFTTDEAMAANGAELIIEAIVENMEQKKALFRRLDTMAPKSTVFCSNTSSLSIAEIASVTARRDRFAGMHFFSPVPMMKLVEIVRTSEVKSDVIEQLTALAKKMGKMPVVAKDTAGFIVNRLLVPYQMEACRLVERGVATFQDVDTAMVFGCGHPMGPFELADSVGIDVIKFIVDGWHATYPEEPLFTPSSLIDERVAAGKLGRKTAEGFYKYDDRGRKIST</sequence>
<evidence type="ECO:0000256" key="3">
    <source>
        <dbReference type="ARBA" id="ARBA00009463"/>
    </source>
</evidence>
<dbReference type="Pfam" id="PF00725">
    <property type="entry name" value="3HCDH"/>
    <property type="match status" value="1"/>
</dbReference>
<evidence type="ECO:0000256" key="2">
    <source>
        <dbReference type="ARBA" id="ARBA00005005"/>
    </source>
</evidence>
<dbReference type="GeneID" id="94286236"/>
<evidence type="ECO:0000259" key="13">
    <source>
        <dbReference type="Pfam" id="PF02737"/>
    </source>
</evidence>
<evidence type="ECO:0000256" key="7">
    <source>
        <dbReference type="ARBA" id="ARBA00023098"/>
    </source>
</evidence>
<evidence type="ECO:0000313" key="15">
    <source>
        <dbReference type="Proteomes" id="UP000674318"/>
    </source>
</evidence>
<dbReference type="PANTHER" id="PTHR43561">
    <property type="match status" value="1"/>
</dbReference>
<evidence type="ECO:0000256" key="8">
    <source>
        <dbReference type="ARBA" id="ARBA00023128"/>
    </source>
</evidence>
<dbReference type="SUPFAM" id="SSF48179">
    <property type="entry name" value="6-phosphogluconate dehydrogenase C-terminal domain-like"/>
    <property type="match status" value="1"/>
</dbReference>
<evidence type="ECO:0008006" key="16">
    <source>
        <dbReference type="Google" id="ProtNLM"/>
    </source>
</evidence>
<comment type="subcellular location">
    <subcellularLocation>
        <location evidence="1">Mitochondrion matrix</location>
    </subcellularLocation>
</comment>
<comment type="pathway">
    <text evidence="2">Lipid metabolism; fatty acid beta-oxidation.</text>
</comment>
<evidence type="ECO:0000259" key="12">
    <source>
        <dbReference type="Pfam" id="PF00725"/>
    </source>
</evidence>
<proteinExistence type="inferred from homology"/>
<dbReference type="PANTHER" id="PTHR43561:SF3">
    <property type="entry name" value="HYDROXYACYL-COENZYME A DEHYDROGENASE, MITOCHONDRIAL"/>
    <property type="match status" value="1"/>
</dbReference>
<evidence type="ECO:0000256" key="1">
    <source>
        <dbReference type="ARBA" id="ARBA00004305"/>
    </source>
</evidence>
<protein>
    <recommendedName>
        <fullName evidence="16">3-hydroxyacyl-CoA dehydrogenase</fullName>
    </recommendedName>
</protein>
<dbReference type="Gene3D" id="1.10.1040.10">
    <property type="entry name" value="N-(1-d-carboxylethyl)-l-norvaline Dehydrogenase, domain 2"/>
    <property type="match status" value="1"/>
</dbReference>
<dbReference type="InterPro" id="IPR022694">
    <property type="entry name" value="3-OHacyl-CoA_DH"/>
</dbReference>
<dbReference type="InterPro" id="IPR013328">
    <property type="entry name" value="6PGD_dom2"/>
</dbReference>
<dbReference type="GO" id="GO:0070403">
    <property type="term" value="F:NAD+ binding"/>
    <property type="evidence" value="ECO:0007669"/>
    <property type="project" value="InterPro"/>
</dbReference>
<dbReference type="GO" id="GO:0006635">
    <property type="term" value="P:fatty acid beta-oxidation"/>
    <property type="evidence" value="ECO:0007669"/>
    <property type="project" value="TreeGrafter"/>
</dbReference>
<feature type="binding site" evidence="11">
    <location>
        <position position="63"/>
    </location>
    <ligand>
        <name>CoA</name>
        <dbReference type="ChEBI" id="CHEBI:57287"/>
    </ligand>
</feature>
<evidence type="ECO:0000256" key="9">
    <source>
        <dbReference type="ARBA" id="ARBA00049556"/>
    </source>
</evidence>
<dbReference type="InterPro" id="IPR008927">
    <property type="entry name" value="6-PGluconate_DH-like_C_sf"/>
</dbReference>
<dbReference type="KEGG" id="phet:94286236"/>
<feature type="domain" description="3-hydroxyacyl-CoA dehydrogenase C-terminal" evidence="12">
    <location>
        <begin position="199"/>
        <end position="296"/>
    </location>
</feature>
<keyword evidence="15" id="KW-1185">Reference proteome</keyword>
<feature type="site" description="Important for catalytic activity" evidence="10">
    <location>
        <position position="153"/>
    </location>
</feature>
<dbReference type="RefSeq" id="XP_067752316.1">
    <property type="nucleotide sequence ID" value="XM_067896159.1"/>
</dbReference>
<accession>A0A836I8Z4</accession>
<keyword evidence="5" id="KW-0560">Oxidoreductase</keyword>
<dbReference type="Gene3D" id="3.40.50.720">
    <property type="entry name" value="NAD(P)-binding Rossmann-like Domain"/>
    <property type="match status" value="1"/>
</dbReference>
<comment type="catalytic activity">
    <reaction evidence="9">
        <text>a (3S)-3-hydroxyacyl-CoA + NAD(+) = a 3-oxoacyl-CoA + NADH + H(+)</text>
        <dbReference type="Rhea" id="RHEA:22432"/>
        <dbReference type="ChEBI" id="CHEBI:15378"/>
        <dbReference type="ChEBI" id="CHEBI:57318"/>
        <dbReference type="ChEBI" id="CHEBI:57540"/>
        <dbReference type="ChEBI" id="CHEBI:57945"/>
        <dbReference type="ChEBI" id="CHEBI:90726"/>
        <dbReference type="EC" id="1.1.1.35"/>
    </reaction>
</comment>
<evidence type="ECO:0000256" key="5">
    <source>
        <dbReference type="ARBA" id="ARBA00023002"/>
    </source>
</evidence>
<name>A0A836I8Z4_9TRYP</name>
<evidence type="ECO:0000256" key="11">
    <source>
        <dbReference type="PIRSR" id="PIRSR000105-3"/>
    </source>
</evidence>
<reference evidence="14 15" key="1">
    <citation type="submission" date="2021-02" db="EMBL/GenBank/DDBJ databases">
        <title>Porcisia hertigi Genome sequencing and assembly.</title>
        <authorList>
            <person name="Almutairi H."/>
            <person name="Gatherer D."/>
        </authorList>
    </citation>
    <scope>NUCLEOTIDE SEQUENCE [LARGE SCALE GENOMIC DNA]</scope>
    <source>
        <strain evidence="14 15">C119</strain>
    </source>
</reference>
<dbReference type="PIRSF" id="PIRSF000105">
    <property type="entry name" value="HCDH"/>
    <property type="match status" value="1"/>
</dbReference>
<dbReference type="EMBL" id="JAFJZO010000036">
    <property type="protein sequence ID" value="KAG5489988.1"/>
    <property type="molecule type" value="Genomic_DNA"/>
</dbReference>
<dbReference type="GO" id="GO:0005759">
    <property type="term" value="C:mitochondrial matrix"/>
    <property type="evidence" value="ECO:0007669"/>
    <property type="project" value="UniProtKB-SubCell"/>
</dbReference>
<comment type="caution">
    <text evidence="14">The sequence shown here is derived from an EMBL/GenBank/DDBJ whole genome shotgun (WGS) entry which is preliminary data.</text>
</comment>
<evidence type="ECO:0000256" key="6">
    <source>
        <dbReference type="ARBA" id="ARBA00023027"/>
    </source>
</evidence>
<organism evidence="14 15">
    <name type="scientific">Porcisia hertigi</name>
    <dbReference type="NCBI Taxonomy" id="2761500"/>
    <lineage>
        <taxon>Eukaryota</taxon>
        <taxon>Discoba</taxon>
        <taxon>Euglenozoa</taxon>
        <taxon>Kinetoplastea</taxon>
        <taxon>Metakinetoplastina</taxon>
        <taxon>Trypanosomatida</taxon>
        <taxon>Trypanosomatidae</taxon>
        <taxon>Leishmaniinae</taxon>
        <taxon>Porcisia</taxon>
    </lineage>
</organism>
<dbReference type="Pfam" id="PF02737">
    <property type="entry name" value="3HCDH_N"/>
    <property type="match status" value="1"/>
</dbReference>
<dbReference type="FunFam" id="3.40.50.720:FF:000009">
    <property type="entry name" value="Fatty oxidation complex, alpha subunit"/>
    <property type="match status" value="1"/>
</dbReference>
<feature type="binding site" evidence="11">
    <location>
        <position position="56"/>
    </location>
    <ligand>
        <name>CoA</name>
        <dbReference type="ChEBI" id="CHEBI:57287"/>
    </ligand>
</feature>
<comment type="similarity">
    <text evidence="3">Belongs to the 3-hydroxyacyl-CoA dehydrogenase family.</text>
</comment>
<feature type="binding site" evidence="11">
    <location>
        <position position="132"/>
    </location>
    <ligand>
        <name>CoA</name>
        <dbReference type="ChEBI" id="CHEBI:57287"/>
    </ligand>
</feature>
<dbReference type="InterPro" id="IPR006108">
    <property type="entry name" value="3HC_DH_C"/>
</dbReference>
<dbReference type="SUPFAM" id="SSF51735">
    <property type="entry name" value="NAD(P)-binding Rossmann-fold domains"/>
    <property type="match status" value="1"/>
</dbReference>
<feature type="domain" description="3-hydroxyacyl-CoA dehydrogenase NAD binding" evidence="13">
    <location>
        <begin position="13"/>
        <end position="197"/>
    </location>
</feature>
<dbReference type="InterPro" id="IPR006176">
    <property type="entry name" value="3-OHacyl-CoA_DH_NAD-bd"/>
</dbReference>
<keyword evidence="7" id="KW-0443">Lipid metabolism</keyword>
<dbReference type="Proteomes" id="UP000674318">
    <property type="component" value="Unassembled WGS sequence"/>
</dbReference>
<dbReference type="OrthoDB" id="5958943at2759"/>
<keyword evidence="6" id="KW-0520">NAD</keyword>
<evidence type="ECO:0000256" key="4">
    <source>
        <dbReference type="ARBA" id="ARBA00022832"/>
    </source>
</evidence>
<keyword evidence="4" id="KW-0276">Fatty acid metabolism</keyword>
<gene>
    <name evidence="14" type="ORF">JKF63_00107</name>
</gene>